<dbReference type="Pfam" id="PF14398">
    <property type="entry name" value="ATPgrasp_YheCD"/>
    <property type="match status" value="1"/>
</dbReference>
<sequence length="366" mass="41754">MSDNRIGILFNANLLRGLIRGKTKHEAVSFYEEAARQFGVTPCYFRIEDIDIRNMEVSAYVRGRGGYVRRRMPLPRVIHNRAIYFRSAAHARVRALVEREVALFNQVNRYGKITIHELLRTDRSIAPHLPDTAIAQQASITAMMDRYDALILKPDNSSIGRGVMKLERVRTRWQTTYLARTSNRVRHWRIAETGHGSLPWSVMSKLANETYLVQQLLPLATYRKRPFDLRVSVQRDGSGEWQVTGIVGKVAPPHTFLTNVAQGGKVQRFEDLAAVAFPHLAYALLHQRVSEFSLRVACRLSQVLPHLADVGLDIGVSPDGMPLFIECNGRDQRYSFREANEIETWKATYTNPIAYGASLIHQHQHR</sequence>
<keyword evidence="2" id="KW-1185">Reference proteome</keyword>
<proteinExistence type="predicted"/>
<dbReference type="RefSeq" id="WP_233696958.1">
    <property type="nucleotide sequence ID" value="NZ_JAJNBZ010000008.1"/>
</dbReference>
<dbReference type="SUPFAM" id="SSF56059">
    <property type="entry name" value="Glutathione synthetase ATP-binding domain-like"/>
    <property type="match status" value="1"/>
</dbReference>
<evidence type="ECO:0000313" key="1">
    <source>
        <dbReference type="EMBL" id="MCE5170150.1"/>
    </source>
</evidence>
<accession>A0ABS8YDS4</accession>
<reference evidence="1 2" key="1">
    <citation type="submission" date="2021-11" db="EMBL/GenBank/DDBJ databases">
        <title>Draft genome sequence of Paenibacillus profundus YoMME, a new Gram-positive bacteria with exoelectrogenic properties.</title>
        <authorList>
            <person name="Hubenova Y."/>
            <person name="Hubenova E."/>
            <person name="Manasiev Y."/>
            <person name="Peykov S."/>
            <person name="Mitov M."/>
        </authorList>
    </citation>
    <scope>NUCLEOTIDE SEQUENCE [LARGE SCALE GENOMIC DNA]</scope>
    <source>
        <strain evidence="1 2">YoMME</strain>
    </source>
</reference>
<evidence type="ECO:0000313" key="2">
    <source>
        <dbReference type="Proteomes" id="UP001199916"/>
    </source>
</evidence>
<dbReference type="EMBL" id="JAJNBZ010000008">
    <property type="protein sequence ID" value="MCE5170150.1"/>
    <property type="molecule type" value="Genomic_DNA"/>
</dbReference>
<name>A0ABS8YDS4_9BACL</name>
<dbReference type="InterPro" id="IPR026838">
    <property type="entry name" value="YheC/D"/>
</dbReference>
<organism evidence="1 2">
    <name type="scientific">Paenibacillus profundus</name>
    <dbReference type="NCBI Taxonomy" id="1173085"/>
    <lineage>
        <taxon>Bacteria</taxon>
        <taxon>Bacillati</taxon>
        <taxon>Bacillota</taxon>
        <taxon>Bacilli</taxon>
        <taxon>Bacillales</taxon>
        <taxon>Paenibacillaceae</taxon>
        <taxon>Paenibacillus</taxon>
    </lineage>
</organism>
<gene>
    <name evidence="1" type="ORF">LQV63_12600</name>
</gene>
<comment type="caution">
    <text evidence="1">The sequence shown here is derived from an EMBL/GenBank/DDBJ whole genome shotgun (WGS) entry which is preliminary data.</text>
</comment>
<dbReference type="Gene3D" id="3.30.470.20">
    <property type="entry name" value="ATP-grasp fold, B domain"/>
    <property type="match status" value="1"/>
</dbReference>
<protein>
    <submittedName>
        <fullName evidence="1">YheC/YheD family protein</fullName>
    </submittedName>
</protein>
<dbReference type="Proteomes" id="UP001199916">
    <property type="component" value="Unassembled WGS sequence"/>
</dbReference>